<name>A0A2K3KDE7_TRIPR</name>
<accession>A0A2K3KDE7</accession>
<evidence type="ECO:0000313" key="1">
    <source>
        <dbReference type="EMBL" id="PNX64269.1"/>
    </source>
</evidence>
<organism evidence="1 2">
    <name type="scientific">Trifolium pratense</name>
    <name type="common">Red clover</name>
    <dbReference type="NCBI Taxonomy" id="57577"/>
    <lineage>
        <taxon>Eukaryota</taxon>
        <taxon>Viridiplantae</taxon>
        <taxon>Streptophyta</taxon>
        <taxon>Embryophyta</taxon>
        <taxon>Tracheophyta</taxon>
        <taxon>Spermatophyta</taxon>
        <taxon>Magnoliopsida</taxon>
        <taxon>eudicotyledons</taxon>
        <taxon>Gunneridae</taxon>
        <taxon>Pentapetalae</taxon>
        <taxon>rosids</taxon>
        <taxon>fabids</taxon>
        <taxon>Fabales</taxon>
        <taxon>Fabaceae</taxon>
        <taxon>Papilionoideae</taxon>
        <taxon>50 kb inversion clade</taxon>
        <taxon>NPAAA clade</taxon>
        <taxon>Hologalegina</taxon>
        <taxon>IRL clade</taxon>
        <taxon>Trifolieae</taxon>
        <taxon>Trifolium</taxon>
    </lineage>
</organism>
<dbReference type="EMBL" id="ASHM01163606">
    <property type="protein sequence ID" value="PNX64269.1"/>
    <property type="molecule type" value="Genomic_DNA"/>
</dbReference>
<dbReference type="Proteomes" id="UP000236291">
    <property type="component" value="Unassembled WGS sequence"/>
</dbReference>
<comment type="caution">
    <text evidence="1">The sequence shown here is derived from an EMBL/GenBank/DDBJ whole genome shotgun (WGS) entry which is preliminary data.</text>
</comment>
<feature type="non-terminal residue" evidence="1">
    <location>
        <position position="1"/>
    </location>
</feature>
<gene>
    <name evidence="1" type="ORF">L195_g062034</name>
</gene>
<dbReference type="AlphaFoldDB" id="A0A2K3KDE7"/>
<proteinExistence type="predicted"/>
<sequence>SHSRNQRNNGKRPSWWRDSSEFYTERSAERVDLCFVFGKNIERDNLEFPPQWEETQGSL</sequence>
<reference evidence="1 2" key="2">
    <citation type="journal article" date="2017" name="Front. Plant Sci.">
        <title>Gene Classification and Mining of Molecular Markers Useful in Red Clover (Trifolium pratense) Breeding.</title>
        <authorList>
            <person name="Istvanek J."/>
            <person name="Dluhosova J."/>
            <person name="Dluhos P."/>
            <person name="Patkova L."/>
            <person name="Nedelnik J."/>
            <person name="Repkova J."/>
        </authorList>
    </citation>
    <scope>NUCLEOTIDE SEQUENCE [LARGE SCALE GENOMIC DNA]</scope>
    <source>
        <strain evidence="2">cv. Tatra</strain>
        <tissue evidence="1">Young leaves</tissue>
    </source>
</reference>
<evidence type="ECO:0000313" key="2">
    <source>
        <dbReference type="Proteomes" id="UP000236291"/>
    </source>
</evidence>
<protein>
    <submittedName>
        <fullName evidence="1">Uncharacterized protein</fullName>
    </submittedName>
</protein>
<reference evidence="1 2" key="1">
    <citation type="journal article" date="2014" name="Am. J. Bot.">
        <title>Genome assembly and annotation for red clover (Trifolium pratense; Fabaceae).</title>
        <authorList>
            <person name="Istvanek J."/>
            <person name="Jaros M."/>
            <person name="Krenek A."/>
            <person name="Repkova J."/>
        </authorList>
    </citation>
    <scope>NUCLEOTIDE SEQUENCE [LARGE SCALE GENOMIC DNA]</scope>
    <source>
        <strain evidence="2">cv. Tatra</strain>
        <tissue evidence="1">Young leaves</tissue>
    </source>
</reference>